<dbReference type="EMBL" id="MG757153">
    <property type="protein sequence ID" value="AVD99290.1"/>
    <property type="molecule type" value="Genomic_DNA"/>
</dbReference>
<dbReference type="GO" id="GO:0016746">
    <property type="term" value="F:acyltransferase activity"/>
    <property type="evidence" value="ECO:0007669"/>
    <property type="project" value="InterPro"/>
</dbReference>
<feature type="domain" description="Lsr2 DNA-binding" evidence="3">
    <location>
        <begin position="57"/>
        <end position="92"/>
    </location>
</feature>
<evidence type="ECO:0000313" key="5">
    <source>
        <dbReference type="Proteomes" id="UP000241925"/>
    </source>
</evidence>
<proteinExistence type="predicted"/>
<dbReference type="Gene3D" id="4.10.320.10">
    <property type="entry name" value="E3-binding domain"/>
    <property type="match status" value="1"/>
</dbReference>
<dbReference type="GO" id="GO:0003677">
    <property type="term" value="F:DNA binding"/>
    <property type="evidence" value="ECO:0007669"/>
    <property type="project" value="UniProtKB-KW"/>
</dbReference>
<reference evidence="4 5" key="1">
    <citation type="submission" date="2018-01" db="EMBL/GenBank/DDBJ databases">
        <authorList>
            <person name="Grinwald M.F."/>
            <person name="Tasoff P."/>
            <person name="Simpson K.F."/>
            <person name="Vasser A."/>
            <person name="Shaffer C.D."/>
            <person name="Weston-Hafer K.A."/>
            <person name="Russell D.A."/>
            <person name="Pope W.H."/>
            <person name="Jacobs-Sera D."/>
            <person name="Hendrix R.W."/>
            <person name="Hatfull G.F."/>
        </authorList>
    </citation>
    <scope>NUCLEOTIDE SEQUENCE [LARGE SCALE GENOMIC DNA]</scope>
</reference>
<accession>A0A2L1IVR6</accession>
<keyword evidence="1" id="KW-0238">DNA-binding</keyword>
<sequence>MGLQITLTDEDATRYLKWAANIRQPKQETEELPATGTTGRSRSRATVTATTTDLGTRREQLKDIRKWAAKHGFKIAAKGRIPQPVMEAYEMAHGR</sequence>
<dbReference type="OrthoDB" id="5222at10239"/>
<protein>
    <submittedName>
        <fullName evidence="4">DNA bridging protein</fullName>
    </submittedName>
</protein>
<dbReference type="InterPro" id="IPR036625">
    <property type="entry name" value="E3-bd_dom_sf"/>
</dbReference>
<keyword evidence="5" id="KW-1185">Reference proteome</keyword>
<evidence type="ECO:0000313" key="4">
    <source>
        <dbReference type="EMBL" id="AVD99290.1"/>
    </source>
</evidence>
<evidence type="ECO:0000256" key="2">
    <source>
        <dbReference type="SAM" id="MobiDB-lite"/>
    </source>
</evidence>
<dbReference type="InterPro" id="IPR055370">
    <property type="entry name" value="Lsr2_DNA-bd"/>
</dbReference>
<gene>
    <name evidence="4" type="ORF">SEA_BILLNYE_95</name>
</gene>
<feature type="compositionally biased region" description="Low complexity" evidence="2">
    <location>
        <begin position="34"/>
        <end position="53"/>
    </location>
</feature>
<evidence type="ECO:0000259" key="3">
    <source>
        <dbReference type="Pfam" id="PF23359"/>
    </source>
</evidence>
<organism evidence="4 5">
    <name type="scientific">Streptomyces phage BillNye</name>
    <dbReference type="NCBI Taxonomy" id="2079426"/>
    <lineage>
        <taxon>Viruses</taxon>
        <taxon>Duplodnaviria</taxon>
        <taxon>Heunggongvirae</taxon>
        <taxon>Uroviricota</taxon>
        <taxon>Caudoviricetes</taxon>
        <taxon>Stanwilliamsviridae</taxon>
        <taxon>Loccivirinae</taxon>
        <taxon>Wilnyevirus</taxon>
        <taxon>Wilnyevirus billnye</taxon>
    </lineage>
</organism>
<name>A0A2L1IVR6_9CAUD</name>
<evidence type="ECO:0000256" key="1">
    <source>
        <dbReference type="ARBA" id="ARBA00023125"/>
    </source>
</evidence>
<dbReference type="Proteomes" id="UP000241925">
    <property type="component" value="Segment"/>
</dbReference>
<dbReference type="Pfam" id="PF23359">
    <property type="entry name" value="Lsr2_DNA-bd"/>
    <property type="match status" value="1"/>
</dbReference>
<feature type="region of interest" description="Disordered" evidence="2">
    <location>
        <begin position="25"/>
        <end position="53"/>
    </location>
</feature>